<name>A0A316GLN7_9RHOB</name>
<gene>
    <name evidence="2" type="ORF">C7455_10337</name>
</gene>
<feature type="chain" id="PRO_5016274247" evidence="1">
    <location>
        <begin position="22"/>
        <end position="187"/>
    </location>
</feature>
<reference evidence="2 3" key="1">
    <citation type="submission" date="2018-05" db="EMBL/GenBank/DDBJ databases">
        <title>Genomic Encyclopedia of Type Strains, Phase IV (KMG-IV): sequencing the most valuable type-strain genomes for metagenomic binning, comparative biology and taxonomic classification.</title>
        <authorList>
            <person name="Goeker M."/>
        </authorList>
    </citation>
    <scope>NUCLEOTIDE SEQUENCE [LARGE SCALE GENOMIC DNA]</scope>
    <source>
        <strain evidence="2 3">DSM 16097</strain>
    </source>
</reference>
<dbReference type="EMBL" id="QGGW01000003">
    <property type="protein sequence ID" value="PWK60839.1"/>
    <property type="molecule type" value="Genomic_DNA"/>
</dbReference>
<protein>
    <submittedName>
        <fullName evidence="2">Uncharacterized protein</fullName>
    </submittedName>
</protein>
<dbReference type="RefSeq" id="WP_109666930.1">
    <property type="nucleotide sequence ID" value="NZ_QGGW01000003.1"/>
</dbReference>
<evidence type="ECO:0000256" key="1">
    <source>
        <dbReference type="SAM" id="SignalP"/>
    </source>
</evidence>
<comment type="caution">
    <text evidence="2">The sequence shown here is derived from an EMBL/GenBank/DDBJ whole genome shotgun (WGS) entry which is preliminary data.</text>
</comment>
<proteinExistence type="predicted"/>
<dbReference type="OrthoDB" id="7265885at2"/>
<dbReference type="AlphaFoldDB" id="A0A316GLN7"/>
<sequence>MRILTPILAASALLLPLQAHADDITDALTAAIEAYEAGDIADALDEMAYAEQLLQGLQAQGLSALLPEALEGWTRTINAEAGNAMAVFGGGFSAEASYAGPGGNFTLTLMADNPMVMQMGGMLGNRAMMAMMGEIVRINRENFVNQDGELIGLIGGRVLIQASGGAIDDMVAHVEQMDFVALQDFGR</sequence>
<evidence type="ECO:0000313" key="3">
    <source>
        <dbReference type="Proteomes" id="UP000245708"/>
    </source>
</evidence>
<dbReference type="Proteomes" id="UP000245708">
    <property type="component" value="Unassembled WGS sequence"/>
</dbReference>
<keyword evidence="3" id="KW-1185">Reference proteome</keyword>
<feature type="signal peptide" evidence="1">
    <location>
        <begin position="1"/>
        <end position="21"/>
    </location>
</feature>
<organism evidence="2 3">
    <name type="scientific">Roseicyclus mahoneyensis</name>
    <dbReference type="NCBI Taxonomy" id="164332"/>
    <lineage>
        <taxon>Bacteria</taxon>
        <taxon>Pseudomonadati</taxon>
        <taxon>Pseudomonadota</taxon>
        <taxon>Alphaproteobacteria</taxon>
        <taxon>Rhodobacterales</taxon>
        <taxon>Roseobacteraceae</taxon>
        <taxon>Roseicyclus</taxon>
    </lineage>
</organism>
<accession>A0A316GLN7</accession>
<evidence type="ECO:0000313" key="2">
    <source>
        <dbReference type="EMBL" id="PWK60839.1"/>
    </source>
</evidence>
<keyword evidence="1" id="KW-0732">Signal</keyword>